<evidence type="ECO:0000256" key="6">
    <source>
        <dbReference type="SAM" id="MobiDB-lite"/>
    </source>
</evidence>
<evidence type="ECO:0000313" key="10">
    <source>
        <dbReference type="EMBL" id="QUO43170.1"/>
    </source>
</evidence>
<feature type="signal peptide" evidence="8">
    <location>
        <begin position="1"/>
        <end position="30"/>
    </location>
</feature>
<dbReference type="KEGG" id="bcop:JD108_09890"/>
<dbReference type="GO" id="GO:0044781">
    <property type="term" value="P:bacterial-type flagellum organization"/>
    <property type="evidence" value="ECO:0007669"/>
    <property type="project" value="InterPro"/>
</dbReference>
<keyword evidence="3 7" id="KW-0812">Transmembrane</keyword>
<dbReference type="InterPro" id="IPR022781">
    <property type="entry name" value="Flagellar_biosynth_FliO"/>
</dbReference>
<keyword evidence="5 7" id="KW-0472">Membrane</keyword>
<evidence type="ECO:0000313" key="9">
    <source>
        <dbReference type="EMBL" id="QQE76141.1"/>
    </source>
</evidence>
<keyword evidence="8" id="KW-0732">Signal</keyword>
<protein>
    <submittedName>
        <fullName evidence="9">Flagellar biosynthetic protein FliO</fullName>
    </submittedName>
</protein>
<evidence type="ECO:0000256" key="3">
    <source>
        <dbReference type="ARBA" id="ARBA00022692"/>
    </source>
</evidence>
<keyword evidence="2" id="KW-1003">Cell membrane</keyword>
<dbReference type="Proteomes" id="UP000595847">
    <property type="component" value="Chromosome"/>
</dbReference>
<evidence type="ECO:0000256" key="7">
    <source>
        <dbReference type="SAM" id="Phobius"/>
    </source>
</evidence>
<dbReference type="EMBL" id="CP066308">
    <property type="protein sequence ID" value="QQE76141.1"/>
    <property type="molecule type" value="Genomic_DNA"/>
</dbReference>
<evidence type="ECO:0000256" key="8">
    <source>
        <dbReference type="SAM" id="SignalP"/>
    </source>
</evidence>
<name>A0A7T5JQH6_9BACL</name>
<feature type="compositionally biased region" description="Basic and acidic residues" evidence="6">
    <location>
        <begin position="202"/>
        <end position="222"/>
    </location>
</feature>
<dbReference type="GO" id="GO:0016020">
    <property type="term" value="C:membrane"/>
    <property type="evidence" value="ECO:0007669"/>
    <property type="project" value="InterPro"/>
</dbReference>
<evidence type="ECO:0000256" key="4">
    <source>
        <dbReference type="ARBA" id="ARBA00022989"/>
    </source>
</evidence>
<keyword evidence="9" id="KW-0282">Flagellum</keyword>
<gene>
    <name evidence="9" type="ORF">JD108_09890</name>
    <name evidence="10" type="ORF">KDJ56_09585</name>
</gene>
<reference evidence="9 11" key="1">
    <citation type="submission" date="2020-12" db="EMBL/GenBank/DDBJ databases">
        <title>strain FJAT-54423T represents a novel species of the genus Brevibacillus.</title>
        <authorList>
            <person name="Tang R."/>
        </authorList>
    </citation>
    <scope>NUCLEOTIDE SEQUENCE [LARGE SCALE GENOMIC DNA]</scope>
    <source>
        <strain evidence="9 11">FJAT-54423</strain>
    </source>
</reference>
<feature type="chain" id="PRO_5032408987" evidence="8">
    <location>
        <begin position="31"/>
        <end position="222"/>
    </location>
</feature>
<evidence type="ECO:0000256" key="5">
    <source>
        <dbReference type="ARBA" id="ARBA00023136"/>
    </source>
</evidence>
<sequence length="222" mass="24274">MEKLRNTRGRLIWMCCLLLLVASLPVQVFAEDSSVADALKKGTLSSDGSAGSQAPAPIPGSESGSMWGYLVQVIFSLAIILVLIYGLLRFLSKRQVGMAQGPIKVISAAPLGNGKSVQVVMIGESLYVLGVGDNVQLLQHIPAGEEADLILAEIEMKTGSSLPWPSWLPFGAKRSKDEEFFQPTEVPGRTFEEMLRSQWGEVSKKQEQPLRWMDEQGKDRGD</sequence>
<accession>A0A7T5JQH6</accession>
<feature type="region of interest" description="Disordered" evidence="6">
    <location>
        <begin position="200"/>
        <end position="222"/>
    </location>
</feature>
<dbReference type="Pfam" id="PF04347">
    <property type="entry name" value="FliO"/>
    <property type="match status" value="1"/>
</dbReference>
<evidence type="ECO:0000313" key="11">
    <source>
        <dbReference type="Proteomes" id="UP000595847"/>
    </source>
</evidence>
<evidence type="ECO:0000313" key="12">
    <source>
        <dbReference type="Proteomes" id="UP000677234"/>
    </source>
</evidence>
<dbReference type="Proteomes" id="UP000677234">
    <property type="component" value="Chromosome"/>
</dbReference>
<evidence type="ECO:0000256" key="2">
    <source>
        <dbReference type="ARBA" id="ARBA00022475"/>
    </source>
</evidence>
<comment type="subcellular location">
    <subcellularLocation>
        <location evidence="1">Cell membrane</location>
    </subcellularLocation>
</comment>
<reference evidence="10" key="2">
    <citation type="submission" date="2021-04" db="EMBL/GenBank/DDBJ databases">
        <title>Brevibacillus composti FJAT-54423, complete genome.</title>
        <authorList>
            <person name="Tang R."/>
        </authorList>
    </citation>
    <scope>NUCLEOTIDE SEQUENCE</scope>
    <source>
        <strain evidence="10">FJAT-54424</strain>
    </source>
</reference>
<keyword evidence="12" id="KW-1185">Reference proteome</keyword>
<keyword evidence="9" id="KW-0966">Cell projection</keyword>
<evidence type="ECO:0000256" key="1">
    <source>
        <dbReference type="ARBA" id="ARBA00004236"/>
    </source>
</evidence>
<keyword evidence="4 7" id="KW-1133">Transmembrane helix</keyword>
<keyword evidence="9" id="KW-0969">Cilium</keyword>
<proteinExistence type="predicted"/>
<dbReference type="EMBL" id="CP073708">
    <property type="protein sequence ID" value="QUO43170.1"/>
    <property type="molecule type" value="Genomic_DNA"/>
</dbReference>
<feature type="transmembrane region" description="Helical" evidence="7">
    <location>
        <begin position="66"/>
        <end position="88"/>
    </location>
</feature>
<dbReference type="AlphaFoldDB" id="A0A7T5JQH6"/>
<organism evidence="9 11">
    <name type="scientific">Brevibacillus composti</name>
    <dbReference type="NCBI Taxonomy" id="2796470"/>
    <lineage>
        <taxon>Bacteria</taxon>
        <taxon>Bacillati</taxon>
        <taxon>Bacillota</taxon>
        <taxon>Bacilli</taxon>
        <taxon>Bacillales</taxon>
        <taxon>Paenibacillaceae</taxon>
        <taxon>Brevibacillus</taxon>
    </lineage>
</organism>